<dbReference type="GO" id="GO:0034506">
    <property type="term" value="C:chromosome, centromeric core domain"/>
    <property type="evidence" value="ECO:0007669"/>
    <property type="project" value="TreeGrafter"/>
</dbReference>
<gene>
    <name evidence="3" type="ORF">PISL3812_08516</name>
</gene>
<accession>A0A0U1M7D2</accession>
<sequence length="518" mass="56108">MPKRKATARISGLVDSDSDNDFADPVASQLDPIDDQQRPTKKARGRPKAVSSGPGKTEEQSTATGSRRQRSSSAGTTKQETATAAKKTAGRGRARGGGDGTSEQEDDQMSDAGQEQVNTPRDTSSTRAKKGRGRKAGSSAKQVTDDGQFEYTPTGSRQLKPAGIQSKKRGAQKPSPDIEEPVIPDSQAPLPGGNDAISDEEDEEIETIAPTNSPRKSSVNGHQANQPRKRPTVTFADAEKTPSDTDLRRKLGEVTKKYETLESKYRTLREIGIVEANANLEKIKKQCDTVTNSSNKLIASLKEELAAQTARSKESRDLQKRLKDREEESNNLQSQVDDLSAELSTAQTEIKTLQTKLAAARNNAASAKSLNVEAPGSAVKAMGNRNAAAVASANTEAVQAAQLAQLKEDLYGDMTGLIIRSVKEREADHLYDCIQTGVNGTLQFKLAVAHEKGSKTTASLDTAEFLYMPLLDAKRDAALISILPEYLTVDITFSRQNASKFYTRVMDSLTKRRIDPEE</sequence>
<dbReference type="PANTHER" id="PTHR28006:SF1">
    <property type="entry name" value="MONOPOLIN COMPLEX SUBUNIT CSM1"/>
    <property type="match status" value="1"/>
</dbReference>
<feature type="compositionally biased region" description="Low complexity" evidence="1">
    <location>
        <begin position="74"/>
        <end position="87"/>
    </location>
</feature>
<feature type="compositionally biased region" description="Basic and acidic residues" evidence="1">
    <location>
        <begin position="310"/>
        <end position="328"/>
    </location>
</feature>
<dbReference type="InterPro" id="IPR020981">
    <property type="entry name" value="Csm1/Pcs1_C"/>
</dbReference>
<feature type="compositionally biased region" description="Polar residues" evidence="1">
    <location>
        <begin position="111"/>
        <end position="126"/>
    </location>
</feature>
<dbReference type="Pfam" id="PF12539">
    <property type="entry name" value="Csm1"/>
    <property type="match status" value="1"/>
</dbReference>
<dbReference type="GO" id="GO:1990644">
    <property type="term" value="F:microtubule site clamp"/>
    <property type="evidence" value="ECO:0007669"/>
    <property type="project" value="TreeGrafter"/>
</dbReference>
<dbReference type="FunFam" id="3.90.1150.80:FF:000001">
    <property type="entry name" value="Chromosome segregation protein (Pcs1)"/>
    <property type="match status" value="1"/>
</dbReference>
<dbReference type="STRING" id="28573.A0A0U1M7D2"/>
<proteinExistence type="predicted"/>
<organism evidence="3 4">
    <name type="scientific">Talaromyces islandicus</name>
    <name type="common">Penicillium islandicum</name>
    <dbReference type="NCBI Taxonomy" id="28573"/>
    <lineage>
        <taxon>Eukaryota</taxon>
        <taxon>Fungi</taxon>
        <taxon>Dikarya</taxon>
        <taxon>Ascomycota</taxon>
        <taxon>Pezizomycotina</taxon>
        <taxon>Eurotiomycetes</taxon>
        <taxon>Eurotiomycetidae</taxon>
        <taxon>Eurotiales</taxon>
        <taxon>Trichocomaceae</taxon>
        <taxon>Talaromyces</taxon>
        <taxon>Talaromyces sect. Islandici</taxon>
    </lineage>
</organism>
<dbReference type="Gene3D" id="3.90.1150.80">
    <property type="match status" value="1"/>
</dbReference>
<keyword evidence="4" id="KW-1185">Reference proteome</keyword>
<feature type="compositionally biased region" description="Acidic residues" evidence="1">
    <location>
        <begin position="197"/>
        <end position="206"/>
    </location>
</feature>
<name>A0A0U1M7D2_TALIS</name>
<evidence type="ECO:0000259" key="2">
    <source>
        <dbReference type="Pfam" id="PF12539"/>
    </source>
</evidence>
<feature type="compositionally biased region" description="Polar residues" evidence="1">
    <location>
        <begin position="209"/>
        <end position="226"/>
    </location>
</feature>
<reference evidence="3 4" key="1">
    <citation type="submission" date="2015-04" db="EMBL/GenBank/DDBJ databases">
        <authorList>
            <person name="Syromyatnikov M.Y."/>
            <person name="Popov V.N."/>
        </authorList>
    </citation>
    <scope>NUCLEOTIDE SEQUENCE [LARGE SCALE GENOMIC DNA]</scope>
    <source>
        <strain evidence="3">WF-38-12</strain>
    </source>
</reference>
<feature type="compositionally biased region" description="Basic and acidic residues" evidence="1">
    <location>
        <begin position="237"/>
        <end position="246"/>
    </location>
</feature>
<evidence type="ECO:0000313" key="3">
    <source>
        <dbReference type="EMBL" id="CRG91467.1"/>
    </source>
</evidence>
<evidence type="ECO:0000256" key="1">
    <source>
        <dbReference type="SAM" id="MobiDB-lite"/>
    </source>
</evidence>
<dbReference type="CDD" id="cd23787">
    <property type="entry name" value="RWD_CSM1"/>
    <property type="match status" value="1"/>
</dbReference>
<dbReference type="PANTHER" id="PTHR28006">
    <property type="entry name" value="MONOPOLIN COMPLEX SUBUNIT CSM1"/>
    <property type="match status" value="1"/>
</dbReference>
<dbReference type="GO" id="GO:0033551">
    <property type="term" value="C:monopolin complex"/>
    <property type="evidence" value="ECO:0007669"/>
    <property type="project" value="InterPro"/>
</dbReference>
<dbReference type="GO" id="GO:0051315">
    <property type="term" value="P:attachment of mitotic spindle microtubules to kinetochore"/>
    <property type="evidence" value="ECO:0007669"/>
    <property type="project" value="TreeGrafter"/>
</dbReference>
<dbReference type="GO" id="GO:0072686">
    <property type="term" value="C:mitotic spindle"/>
    <property type="evidence" value="ECO:0007669"/>
    <property type="project" value="TreeGrafter"/>
</dbReference>
<dbReference type="EMBL" id="CVMT01000009">
    <property type="protein sequence ID" value="CRG91467.1"/>
    <property type="molecule type" value="Genomic_DNA"/>
</dbReference>
<evidence type="ECO:0000313" key="4">
    <source>
        <dbReference type="Proteomes" id="UP000054383"/>
    </source>
</evidence>
<dbReference type="GO" id="GO:0005730">
    <property type="term" value="C:nucleolus"/>
    <property type="evidence" value="ECO:0007669"/>
    <property type="project" value="TreeGrafter"/>
</dbReference>
<feature type="domain" description="Monopolin complex subunit Csm1/Pcs1 C-terminal" evidence="2">
    <location>
        <begin position="405"/>
        <end position="496"/>
    </location>
</feature>
<protein>
    <recommendedName>
        <fullName evidence="2">Monopolin complex subunit Csm1/Pcs1 C-terminal domain-containing protein</fullName>
    </recommendedName>
</protein>
<dbReference type="GO" id="GO:0045144">
    <property type="term" value="P:meiotic sister chromatid segregation"/>
    <property type="evidence" value="ECO:0007669"/>
    <property type="project" value="TreeGrafter"/>
</dbReference>
<dbReference type="InterPro" id="IPR040349">
    <property type="entry name" value="Csm1/Pcs1"/>
</dbReference>
<dbReference type="OrthoDB" id="2431049at2759"/>
<dbReference type="OMA" id="SDNLYDC"/>
<dbReference type="InterPro" id="IPR038608">
    <property type="entry name" value="Csm1/Pcs1_C_sf"/>
</dbReference>
<feature type="region of interest" description="Disordered" evidence="1">
    <location>
        <begin position="1"/>
        <end position="246"/>
    </location>
</feature>
<feature type="region of interest" description="Disordered" evidence="1">
    <location>
        <begin position="310"/>
        <end position="337"/>
    </location>
</feature>
<dbReference type="AlphaFoldDB" id="A0A0U1M7D2"/>
<dbReference type="Proteomes" id="UP000054383">
    <property type="component" value="Unassembled WGS sequence"/>
</dbReference>